<gene>
    <name evidence="2" type="primary">smc_1</name>
    <name evidence="2" type="ORF">GMA8713_03757</name>
</gene>
<reference evidence="3" key="1">
    <citation type="submission" date="2016-02" db="EMBL/GenBank/DDBJ databases">
        <authorList>
            <person name="Rodrigo-Torres Lidia"/>
            <person name="Arahal R.David."/>
        </authorList>
    </citation>
    <scope>NUCLEOTIDE SEQUENCE [LARGE SCALE GENOMIC DNA]</scope>
    <source>
        <strain evidence="3">CECT 8713</strain>
    </source>
</reference>
<dbReference type="AlphaFoldDB" id="A0A128FHE7"/>
<evidence type="ECO:0000256" key="1">
    <source>
        <dbReference type="SAM" id="Coils"/>
    </source>
</evidence>
<dbReference type="RefSeq" id="WP_062713036.1">
    <property type="nucleotide sequence ID" value="NZ_CAWRCI010000042.1"/>
</dbReference>
<dbReference type="Proteomes" id="UP000073601">
    <property type="component" value="Unassembled WGS sequence"/>
</dbReference>
<proteinExistence type="predicted"/>
<accession>A0A128FHE7</accession>
<evidence type="ECO:0000313" key="3">
    <source>
        <dbReference type="Proteomes" id="UP000073601"/>
    </source>
</evidence>
<dbReference type="OrthoDB" id="5829924at2"/>
<feature type="coiled-coil region" evidence="1">
    <location>
        <begin position="38"/>
        <end position="125"/>
    </location>
</feature>
<name>A0A128FHE7_9GAMM</name>
<sequence>MTSTNKKGALLFAGGLLLGRLVATNHWSSVENVTSLQLDDVKAELSETKVALAEAQEALAQVNVQGEAATEHAESLAQQLEEKQAEITALKATLGEKSRAYAGKADAMEKTLEEKSVAIAQLKKRVTDTDVLYAERYRLTKAVSDLNEKILKGAHKLELSQKACSEFKKGNSWNKVSESDCDNFNTLKAENNAMIEQFDHMSSDLDKVKRELAAFGNVPLTDYP</sequence>
<protein>
    <submittedName>
        <fullName evidence="2">Chromosome partition protein Smc</fullName>
    </submittedName>
</protein>
<dbReference type="EMBL" id="FIZY01000042">
    <property type="protein sequence ID" value="CZF85724.1"/>
    <property type="molecule type" value="Genomic_DNA"/>
</dbReference>
<evidence type="ECO:0000313" key="2">
    <source>
        <dbReference type="EMBL" id="CZF85724.1"/>
    </source>
</evidence>
<organism evidence="2 3">
    <name type="scientific">Grimontia marina</name>
    <dbReference type="NCBI Taxonomy" id="646534"/>
    <lineage>
        <taxon>Bacteria</taxon>
        <taxon>Pseudomonadati</taxon>
        <taxon>Pseudomonadota</taxon>
        <taxon>Gammaproteobacteria</taxon>
        <taxon>Vibrionales</taxon>
        <taxon>Vibrionaceae</taxon>
        <taxon>Grimontia</taxon>
    </lineage>
</organism>
<keyword evidence="3" id="KW-1185">Reference proteome</keyword>
<keyword evidence="1" id="KW-0175">Coiled coil</keyword>